<protein>
    <submittedName>
        <fullName evidence="2">Uncharacterized protein</fullName>
    </submittedName>
</protein>
<dbReference type="Proteomes" id="UP000192343">
    <property type="component" value="Unassembled WGS sequence"/>
</dbReference>
<dbReference type="AlphaFoldDB" id="A0A1Y1RSX5"/>
<name>A0A1Y1RSX5_9SPIO</name>
<keyword evidence="1" id="KW-0472">Membrane</keyword>
<feature type="transmembrane region" description="Helical" evidence="1">
    <location>
        <begin position="6"/>
        <end position="26"/>
    </location>
</feature>
<evidence type="ECO:0000313" key="3">
    <source>
        <dbReference type="Proteomes" id="UP000192343"/>
    </source>
</evidence>
<keyword evidence="1" id="KW-1133">Transmembrane helix</keyword>
<comment type="caution">
    <text evidence="2">The sequence shown here is derived from an EMBL/GenBank/DDBJ whole genome shotgun (WGS) entry which is preliminary data.</text>
</comment>
<dbReference type="EMBL" id="MWQY01000039">
    <property type="protein sequence ID" value="ORC29877.1"/>
    <property type="molecule type" value="Genomic_DNA"/>
</dbReference>
<accession>A0A1Y1RSX5</accession>
<organism evidence="2 3">
    <name type="scientific">Marispirochaeta aestuarii</name>
    <dbReference type="NCBI Taxonomy" id="1963862"/>
    <lineage>
        <taxon>Bacteria</taxon>
        <taxon>Pseudomonadati</taxon>
        <taxon>Spirochaetota</taxon>
        <taxon>Spirochaetia</taxon>
        <taxon>Spirochaetales</taxon>
        <taxon>Spirochaetaceae</taxon>
        <taxon>Marispirochaeta</taxon>
    </lineage>
</organism>
<gene>
    <name evidence="2" type="ORF">B4O97_18785</name>
</gene>
<evidence type="ECO:0000256" key="1">
    <source>
        <dbReference type="SAM" id="Phobius"/>
    </source>
</evidence>
<evidence type="ECO:0000313" key="2">
    <source>
        <dbReference type="EMBL" id="ORC29877.1"/>
    </source>
</evidence>
<sequence>MNLYFNDYYFLSIVFFVFGCFFVFKMNRVLRIKRKTKIPLIIIYLIATLICFFSIVYLVFG</sequence>
<keyword evidence="3" id="KW-1185">Reference proteome</keyword>
<reference evidence="2 3" key="1">
    <citation type="submission" date="2017-03" db="EMBL/GenBank/DDBJ databases">
        <title>Draft Genome sequence of Marispirochaeta sp. strain JC444.</title>
        <authorList>
            <person name="Shivani Y."/>
            <person name="Subhash Y."/>
            <person name="Sasikala C."/>
            <person name="Ramana C."/>
        </authorList>
    </citation>
    <scope>NUCLEOTIDE SEQUENCE [LARGE SCALE GENOMIC DNA]</scope>
    <source>
        <strain evidence="2 3">JC444</strain>
    </source>
</reference>
<keyword evidence="1" id="KW-0812">Transmembrane</keyword>
<feature type="transmembrane region" description="Helical" evidence="1">
    <location>
        <begin position="38"/>
        <end position="60"/>
    </location>
</feature>
<dbReference type="STRING" id="1963862.B4O97_18785"/>
<proteinExistence type="predicted"/>